<dbReference type="InterPro" id="IPR011050">
    <property type="entry name" value="Pectin_lyase_fold/virulence"/>
</dbReference>
<dbReference type="InterPro" id="IPR013425">
    <property type="entry name" value="Autotrns_rpt"/>
</dbReference>
<name>A0ABU9B2E4_9BACT</name>
<gene>
    <name evidence="4" type="ORF">WKV53_23155</name>
</gene>
<evidence type="ECO:0000256" key="3">
    <source>
        <dbReference type="SAM" id="SignalP"/>
    </source>
</evidence>
<evidence type="ECO:0000256" key="1">
    <source>
        <dbReference type="ARBA" id="ARBA00022729"/>
    </source>
</evidence>
<reference evidence="4 5" key="1">
    <citation type="submission" date="2024-04" db="EMBL/GenBank/DDBJ databases">
        <title>Luteolibacter sp. isolated from soil.</title>
        <authorList>
            <person name="An J."/>
        </authorList>
    </citation>
    <scope>NUCLEOTIDE SEQUENCE [LARGE SCALE GENOMIC DNA]</scope>
    <source>
        <strain evidence="4 5">Y139</strain>
    </source>
</reference>
<evidence type="ECO:0000313" key="5">
    <source>
        <dbReference type="Proteomes" id="UP001371305"/>
    </source>
</evidence>
<dbReference type="Proteomes" id="UP001371305">
    <property type="component" value="Unassembled WGS sequence"/>
</dbReference>
<proteinExistence type="predicted"/>
<sequence length="528" mass="54596">MSTRRALLLTAAALPFPVWGDLTWNAAGPTNNWGTEVGNTNWLPGNVTWSQNENAIFNGTPETVTVTTATTFNDMTFGAGGFTIAGGAGSFNLANDLASTITVTNAADTATIAETIANNTGGLSSLTKAGAGTLFLSGANTYTGQTLVTAGTLKLGNGAATGAGGAAAETIVSSGATVDLNSQAVTTTEIFRIAGTGVGNGGAMINTGADQLNSINRLELTADATIGGAGRFDIRPGTTPTLDLAGNTLTKIDGNQVSLVGAQVTNGNIVINGGIFSIETTTAVGGTGTITINNGGSLGVWGNVSPNVTRPIVANAGSQFYNLNNASSIDSNITLNGMVTFLGGANQTYLGVISGTGNINKTGTLLTLGGANTFTGATIATGGTLALDYSTSDTSKLSDTGALILNNTTLQMTGSSGSHVELVGPVTINGVSNITPNGSESRHDRPRQLRDERLAERPISRLGDDDETEQRSRLPPPHLVPRCRIRRQRRHRENRRGVRRHLRRCHQSVLGHESHPLGHRIHRPHHRG</sequence>
<feature type="region of interest" description="Disordered" evidence="2">
    <location>
        <begin position="431"/>
        <end position="502"/>
    </location>
</feature>
<feature type="signal peptide" evidence="3">
    <location>
        <begin position="1"/>
        <end position="20"/>
    </location>
</feature>
<accession>A0ABU9B2E4</accession>
<organism evidence="4 5">
    <name type="scientific">Luteolibacter soli</name>
    <dbReference type="NCBI Taxonomy" id="3135280"/>
    <lineage>
        <taxon>Bacteria</taxon>
        <taxon>Pseudomonadati</taxon>
        <taxon>Verrucomicrobiota</taxon>
        <taxon>Verrucomicrobiia</taxon>
        <taxon>Verrucomicrobiales</taxon>
        <taxon>Verrucomicrobiaceae</taxon>
        <taxon>Luteolibacter</taxon>
    </lineage>
</organism>
<dbReference type="Pfam" id="PF12951">
    <property type="entry name" value="PATR"/>
    <property type="match status" value="2"/>
</dbReference>
<keyword evidence="5" id="KW-1185">Reference proteome</keyword>
<feature type="chain" id="PRO_5045923378" evidence="3">
    <location>
        <begin position="21"/>
        <end position="528"/>
    </location>
</feature>
<evidence type="ECO:0000313" key="4">
    <source>
        <dbReference type="EMBL" id="MEK7953432.1"/>
    </source>
</evidence>
<comment type="caution">
    <text evidence="4">The sequence shown here is derived from an EMBL/GenBank/DDBJ whole genome shotgun (WGS) entry which is preliminary data.</text>
</comment>
<feature type="compositionally biased region" description="Basic and acidic residues" evidence="2">
    <location>
        <begin position="440"/>
        <end position="463"/>
    </location>
</feature>
<keyword evidence="1 3" id="KW-0732">Signal</keyword>
<dbReference type="RefSeq" id="WP_341407196.1">
    <property type="nucleotide sequence ID" value="NZ_JBBUKT010000011.1"/>
</dbReference>
<dbReference type="EMBL" id="JBBUKT010000011">
    <property type="protein sequence ID" value="MEK7953432.1"/>
    <property type="molecule type" value="Genomic_DNA"/>
</dbReference>
<feature type="compositionally biased region" description="Basic residues" evidence="2">
    <location>
        <begin position="481"/>
        <end position="502"/>
    </location>
</feature>
<protein>
    <submittedName>
        <fullName evidence="4">Autotransporter-associated beta strand repeat-containing protein</fullName>
    </submittedName>
</protein>
<dbReference type="SUPFAM" id="SSF51126">
    <property type="entry name" value="Pectin lyase-like"/>
    <property type="match status" value="1"/>
</dbReference>
<dbReference type="NCBIfam" id="TIGR02601">
    <property type="entry name" value="autotrns_rpt"/>
    <property type="match status" value="1"/>
</dbReference>
<evidence type="ECO:0000256" key="2">
    <source>
        <dbReference type="SAM" id="MobiDB-lite"/>
    </source>
</evidence>